<dbReference type="InterPro" id="IPR012902">
    <property type="entry name" value="N_methyl_site"/>
</dbReference>
<dbReference type="NCBIfam" id="TIGR02532">
    <property type="entry name" value="IV_pilin_GFxxxE"/>
    <property type="match status" value="1"/>
</dbReference>
<evidence type="ECO:0000256" key="8">
    <source>
        <dbReference type="ARBA" id="ARBA00022989"/>
    </source>
</evidence>
<evidence type="ECO:0000313" key="12">
    <source>
        <dbReference type="Proteomes" id="UP000254771"/>
    </source>
</evidence>
<evidence type="ECO:0000256" key="10">
    <source>
        <dbReference type="SAM" id="Phobius"/>
    </source>
</evidence>
<keyword evidence="5" id="KW-0488">Methylation</keyword>
<evidence type="ECO:0000256" key="3">
    <source>
        <dbReference type="ARBA" id="ARBA00021539"/>
    </source>
</evidence>
<keyword evidence="9 10" id="KW-0472">Membrane</keyword>
<dbReference type="EMBL" id="QFXE01000002">
    <property type="protein sequence ID" value="RDH88182.1"/>
    <property type="molecule type" value="Genomic_DNA"/>
</dbReference>
<evidence type="ECO:0000313" key="11">
    <source>
        <dbReference type="EMBL" id="RDH88182.1"/>
    </source>
</evidence>
<evidence type="ECO:0000256" key="9">
    <source>
        <dbReference type="ARBA" id="ARBA00023136"/>
    </source>
</evidence>
<dbReference type="Proteomes" id="UP000254771">
    <property type="component" value="Unassembled WGS sequence"/>
</dbReference>
<proteinExistence type="inferred from homology"/>
<dbReference type="AlphaFoldDB" id="A0A370DSS0"/>
<comment type="caution">
    <text evidence="11">The sequence shown here is derived from an EMBL/GenBank/DDBJ whole genome shotgun (WGS) entry which is preliminary data.</text>
</comment>
<evidence type="ECO:0000256" key="5">
    <source>
        <dbReference type="ARBA" id="ARBA00022481"/>
    </source>
</evidence>
<dbReference type="GO" id="GO:0015627">
    <property type="term" value="C:type II protein secretion system complex"/>
    <property type="evidence" value="ECO:0007669"/>
    <property type="project" value="InterPro"/>
</dbReference>
<dbReference type="Gene3D" id="3.10.610.10">
    <property type="entry name" value="GSPII I/J protein-like"/>
    <property type="match status" value="1"/>
</dbReference>
<sequence length="215" mass="24289">MYKSDLKQSGFTLLELLIAISIFSIISLIAYSGLKIVLDTEAQVEAHIDRLSGLQIALTLMRRDIEQAKARPIRDEYGDPLPVMQAGGDGGTALVFTRGGRPNPLNLQRSNLQRIAYLLEDKKLFRLTWPTLDRAHGTESRRTKVLDGISNIEVRFFDHKMKAHPSWPISGELEEKTNAPLPLAMEITLELEDWGKIRRLFRVADINPSLESNLQ</sequence>
<feature type="transmembrane region" description="Helical" evidence="10">
    <location>
        <begin position="12"/>
        <end position="34"/>
    </location>
</feature>
<name>A0A370DSS0_9GAMM</name>
<evidence type="ECO:0000256" key="6">
    <source>
        <dbReference type="ARBA" id="ARBA00022519"/>
    </source>
</evidence>
<evidence type="ECO:0000256" key="7">
    <source>
        <dbReference type="ARBA" id="ARBA00022692"/>
    </source>
</evidence>
<keyword evidence="4" id="KW-1003">Cell membrane</keyword>
<dbReference type="PANTHER" id="PTHR39583">
    <property type="entry name" value="TYPE II SECRETION SYSTEM PROTEIN J-RELATED"/>
    <property type="match status" value="1"/>
</dbReference>
<keyword evidence="7 10" id="KW-0812">Transmembrane</keyword>
<accession>A0A370DSS0</accession>
<dbReference type="Pfam" id="PF07963">
    <property type="entry name" value="N_methyl"/>
    <property type="match status" value="1"/>
</dbReference>
<dbReference type="NCBIfam" id="TIGR01711">
    <property type="entry name" value="gspJ"/>
    <property type="match status" value="1"/>
</dbReference>
<dbReference type="SUPFAM" id="SSF54523">
    <property type="entry name" value="Pili subunits"/>
    <property type="match status" value="1"/>
</dbReference>
<dbReference type="InterPro" id="IPR010055">
    <property type="entry name" value="T2SS_protein-GspJ"/>
</dbReference>
<comment type="subcellular location">
    <subcellularLocation>
        <location evidence="1">Cell inner membrane</location>
        <topology evidence="1">Single-pass membrane protein</topology>
    </subcellularLocation>
</comment>
<keyword evidence="6" id="KW-0997">Cell inner membrane</keyword>
<dbReference type="PROSITE" id="PS00409">
    <property type="entry name" value="PROKAR_NTER_METHYL"/>
    <property type="match status" value="1"/>
</dbReference>
<dbReference type="InterPro" id="IPR045584">
    <property type="entry name" value="Pilin-like"/>
</dbReference>
<dbReference type="GO" id="GO:0005886">
    <property type="term" value="C:plasma membrane"/>
    <property type="evidence" value="ECO:0007669"/>
    <property type="project" value="UniProtKB-SubCell"/>
</dbReference>
<evidence type="ECO:0000256" key="2">
    <source>
        <dbReference type="ARBA" id="ARBA00011084"/>
    </source>
</evidence>
<dbReference type="Gene3D" id="2.10.70.20">
    <property type="entry name" value="gspk-gspi-gspj complex like domains"/>
    <property type="match status" value="1"/>
</dbReference>
<protein>
    <recommendedName>
        <fullName evidence="3">Type II secretion system protein J</fullName>
    </recommendedName>
</protein>
<organism evidence="11 12">
    <name type="scientific">endosymbiont of Escarpia spicata</name>
    <dbReference type="NCBI Taxonomy" id="2200908"/>
    <lineage>
        <taxon>Bacteria</taxon>
        <taxon>Pseudomonadati</taxon>
        <taxon>Pseudomonadota</taxon>
        <taxon>Gammaproteobacteria</taxon>
        <taxon>sulfur-oxidizing symbionts</taxon>
    </lineage>
</organism>
<reference evidence="11 12" key="1">
    <citation type="journal article" date="2018" name="ISME J.">
        <title>Endosymbiont genomes yield clues of tubeworm success.</title>
        <authorList>
            <person name="Li Y."/>
            <person name="Liles M.R."/>
            <person name="Halanych K.M."/>
        </authorList>
    </citation>
    <scope>NUCLEOTIDE SEQUENCE [LARGE SCALE GENOMIC DNA]</scope>
    <source>
        <strain evidence="11">A1462</strain>
    </source>
</reference>
<dbReference type="InterPro" id="IPR051621">
    <property type="entry name" value="T2SS_protein_J"/>
</dbReference>
<evidence type="ECO:0000256" key="1">
    <source>
        <dbReference type="ARBA" id="ARBA00004377"/>
    </source>
</evidence>
<comment type="similarity">
    <text evidence="2">Belongs to the GSP J family.</text>
</comment>
<evidence type="ECO:0000256" key="4">
    <source>
        <dbReference type="ARBA" id="ARBA00022475"/>
    </source>
</evidence>
<gene>
    <name evidence="11" type="primary">gspJ</name>
    <name evidence="11" type="ORF">DIZ78_01995</name>
</gene>
<dbReference type="PANTHER" id="PTHR39583:SF2">
    <property type="entry name" value="TYPE II SECRETION SYSTEM PROTEIN J"/>
    <property type="match status" value="1"/>
</dbReference>
<keyword evidence="12" id="KW-1185">Reference proteome</keyword>
<dbReference type="Pfam" id="PF11612">
    <property type="entry name" value="T2SSJ"/>
    <property type="match status" value="1"/>
</dbReference>
<keyword evidence="8 10" id="KW-1133">Transmembrane helix</keyword>
<dbReference type="GO" id="GO:0015628">
    <property type="term" value="P:protein secretion by the type II secretion system"/>
    <property type="evidence" value="ECO:0007669"/>
    <property type="project" value="InterPro"/>
</dbReference>